<organism evidence="2 3">
    <name type="scientific">Streptomyces flavofungini</name>
    <dbReference type="NCBI Taxonomy" id="68200"/>
    <lineage>
        <taxon>Bacteria</taxon>
        <taxon>Bacillati</taxon>
        <taxon>Actinomycetota</taxon>
        <taxon>Actinomycetes</taxon>
        <taxon>Kitasatosporales</taxon>
        <taxon>Streptomycetaceae</taxon>
        <taxon>Streptomyces</taxon>
    </lineage>
</organism>
<evidence type="ECO:0000313" key="3">
    <source>
        <dbReference type="Proteomes" id="UP000634780"/>
    </source>
</evidence>
<evidence type="ECO:0000256" key="1">
    <source>
        <dbReference type="SAM" id="SignalP"/>
    </source>
</evidence>
<accession>A0ABS0XCV6</accession>
<name>A0ABS0XCV6_9ACTN</name>
<comment type="caution">
    <text evidence="2">The sequence shown here is derived from an EMBL/GenBank/DDBJ whole genome shotgun (WGS) entry which is preliminary data.</text>
</comment>
<dbReference type="EMBL" id="JAEKOZ010000022">
    <property type="protein sequence ID" value="MBJ3811040.1"/>
    <property type="molecule type" value="Genomic_DNA"/>
</dbReference>
<proteinExistence type="predicted"/>
<protein>
    <recommendedName>
        <fullName evidence="4">Secreted protein</fullName>
    </recommendedName>
</protein>
<keyword evidence="3" id="KW-1185">Reference proteome</keyword>
<evidence type="ECO:0008006" key="4">
    <source>
        <dbReference type="Google" id="ProtNLM"/>
    </source>
</evidence>
<sequence>MGGAHVKSGRIRLGLSTGTAALAAAVLLALAGPGVGAAEAAGPCPGHKARTLTFSTGKVVLYKKRGYVCAVTYAKNPGARKKMSISVQARGSRPVRDAGTFTRLAGPVKVHAGHRCVWIKGSVGRAKVSSGWILC</sequence>
<dbReference type="Proteomes" id="UP000634780">
    <property type="component" value="Unassembled WGS sequence"/>
</dbReference>
<evidence type="ECO:0000313" key="2">
    <source>
        <dbReference type="EMBL" id="MBJ3811040.1"/>
    </source>
</evidence>
<feature type="signal peptide" evidence="1">
    <location>
        <begin position="1"/>
        <end position="37"/>
    </location>
</feature>
<feature type="chain" id="PRO_5047250137" description="Secreted protein" evidence="1">
    <location>
        <begin position="38"/>
        <end position="135"/>
    </location>
</feature>
<reference evidence="2 3" key="1">
    <citation type="submission" date="2020-12" db="EMBL/GenBank/DDBJ databases">
        <title>Streptomyces typhae sp. nov., a novel endophytic actinomycete isolated from the root of cattail pollen (Typha angustifolia L.).</title>
        <authorList>
            <person name="Peng C."/>
            <person name="Liu C."/>
        </authorList>
    </citation>
    <scope>NUCLEOTIDE SEQUENCE [LARGE SCALE GENOMIC DNA]</scope>
    <source>
        <strain evidence="2 3">JCM 4753</strain>
    </source>
</reference>
<gene>
    <name evidence="2" type="ORF">JGB26_28760</name>
</gene>
<keyword evidence="1" id="KW-0732">Signal</keyword>